<name>A0A165Y0T4_9AGAM</name>
<proteinExistence type="predicted"/>
<keyword evidence="2" id="KW-1185">Reference proteome</keyword>
<dbReference type="AlphaFoldDB" id="A0A165Y0T4"/>
<gene>
    <name evidence="1" type="ORF">SISSUDRAFT_1055139</name>
</gene>
<evidence type="ECO:0000313" key="1">
    <source>
        <dbReference type="EMBL" id="KZT32754.1"/>
    </source>
</evidence>
<sequence>MAYMSDTKSLISQECNDEHQAHRREWLFKLPKIEAKLGEKLPARFGTKRGFSGDV</sequence>
<organism evidence="1 2">
    <name type="scientific">Sistotremastrum suecicum HHB10207 ss-3</name>
    <dbReference type="NCBI Taxonomy" id="1314776"/>
    <lineage>
        <taxon>Eukaryota</taxon>
        <taxon>Fungi</taxon>
        <taxon>Dikarya</taxon>
        <taxon>Basidiomycota</taxon>
        <taxon>Agaricomycotina</taxon>
        <taxon>Agaricomycetes</taxon>
        <taxon>Sistotremastrales</taxon>
        <taxon>Sistotremastraceae</taxon>
        <taxon>Sistotremastrum</taxon>
    </lineage>
</organism>
<dbReference type="Proteomes" id="UP000076798">
    <property type="component" value="Unassembled WGS sequence"/>
</dbReference>
<evidence type="ECO:0000313" key="2">
    <source>
        <dbReference type="Proteomes" id="UP000076798"/>
    </source>
</evidence>
<protein>
    <submittedName>
        <fullName evidence="1">Uncharacterized protein</fullName>
    </submittedName>
</protein>
<dbReference type="EMBL" id="KV428298">
    <property type="protein sequence ID" value="KZT32754.1"/>
    <property type="molecule type" value="Genomic_DNA"/>
</dbReference>
<reference evidence="1 2" key="1">
    <citation type="journal article" date="2016" name="Mol. Biol. Evol.">
        <title>Comparative Genomics of Early-Diverging Mushroom-Forming Fungi Provides Insights into the Origins of Lignocellulose Decay Capabilities.</title>
        <authorList>
            <person name="Nagy L.G."/>
            <person name="Riley R."/>
            <person name="Tritt A."/>
            <person name="Adam C."/>
            <person name="Daum C."/>
            <person name="Floudas D."/>
            <person name="Sun H."/>
            <person name="Yadav J.S."/>
            <person name="Pangilinan J."/>
            <person name="Larsson K.H."/>
            <person name="Matsuura K."/>
            <person name="Barry K."/>
            <person name="Labutti K."/>
            <person name="Kuo R."/>
            <person name="Ohm R.A."/>
            <person name="Bhattacharya S.S."/>
            <person name="Shirouzu T."/>
            <person name="Yoshinaga Y."/>
            <person name="Martin F.M."/>
            <person name="Grigoriev I.V."/>
            <person name="Hibbett D.S."/>
        </authorList>
    </citation>
    <scope>NUCLEOTIDE SEQUENCE [LARGE SCALE GENOMIC DNA]</scope>
    <source>
        <strain evidence="1 2">HHB10207 ss-3</strain>
    </source>
</reference>
<accession>A0A165Y0T4</accession>